<dbReference type="OrthoDB" id="408373at2759"/>
<dbReference type="Proteomes" id="UP000192223">
    <property type="component" value="Unplaced"/>
</dbReference>
<dbReference type="GeneID" id="108741006"/>
<evidence type="ECO:0000256" key="3">
    <source>
        <dbReference type="SAM" id="Phobius"/>
    </source>
</evidence>
<feature type="transmembrane region" description="Helical" evidence="3">
    <location>
        <begin position="12"/>
        <end position="29"/>
    </location>
</feature>
<feature type="domain" description="AB hydrolase-1" evidence="4">
    <location>
        <begin position="84"/>
        <end position="319"/>
    </location>
</feature>
<reference evidence="6" key="1">
    <citation type="submission" date="2025-08" db="UniProtKB">
        <authorList>
            <consortium name="RefSeq"/>
        </authorList>
    </citation>
    <scope>IDENTIFICATION</scope>
    <source>
        <tissue evidence="6">Entire body</tissue>
    </source>
</reference>
<dbReference type="AlphaFoldDB" id="A0A1W4X4R3"/>
<evidence type="ECO:0000259" key="4">
    <source>
        <dbReference type="Pfam" id="PF00561"/>
    </source>
</evidence>
<keyword evidence="3" id="KW-0812">Transmembrane</keyword>
<organism evidence="5 6">
    <name type="scientific">Agrilus planipennis</name>
    <name type="common">Emerald ash borer</name>
    <name type="synonym">Agrilus marcopoli</name>
    <dbReference type="NCBI Taxonomy" id="224129"/>
    <lineage>
        <taxon>Eukaryota</taxon>
        <taxon>Metazoa</taxon>
        <taxon>Ecdysozoa</taxon>
        <taxon>Arthropoda</taxon>
        <taxon>Hexapoda</taxon>
        <taxon>Insecta</taxon>
        <taxon>Pterygota</taxon>
        <taxon>Neoptera</taxon>
        <taxon>Endopterygota</taxon>
        <taxon>Coleoptera</taxon>
        <taxon>Polyphaga</taxon>
        <taxon>Elateriformia</taxon>
        <taxon>Buprestoidea</taxon>
        <taxon>Buprestidae</taxon>
        <taxon>Agrilinae</taxon>
        <taxon>Agrilus</taxon>
    </lineage>
</organism>
<dbReference type="Gene3D" id="3.40.50.1820">
    <property type="entry name" value="alpha/beta hydrolase"/>
    <property type="match status" value="1"/>
</dbReference>
<accession>A0A1W4X4R3</accession>
<keyword evidence="3" id="KW-1133">Transmembrane helix</keyword>
<name>A0A1W4X4R3_AGRPL</name>
<evidence type="ECO:0000313" key="5">
    <source>
        <dbReference type="Proteomes" id="UP000192223"/>
    </source>
</evidence>
<dbReference type="Pfam" id="PF00561">
    <property type="entry name" value="Abhydrolase_1"/>
    <property type="match status" value="1"/>
</dbReference>
<dbReference type="PANTHER" id="PTHR43329">
    <property type="entry name" value="EPOXIDE HYDROLASE"/>
    <property type="match status" value="1"/>
</dbReference>
<keyword evidence="1" id="KW-0378">Hydrolase</keyword>
<dbReference type="InterPro" id="IPR029058">
    <property type="entry name" value="AB_hydrolase_fold"/>
</dbReference>
<dbReference type="InParanoid" id="A0A1W4X4R3"/>
<evidence type="ECO:0000256" key="2">
    <source>
        <dbReference type="ARBA" id="ARBA00038334"/>
    </source>
</evidence>
<protein>
    <submittedName>
        <fullName evidence="6">Epoxide hydrolase 4-like isoform X1</fullName>
    </submittedName>
</protein>
<evidence type="ECO:0000313" key="6">
    <source>
        <dbReference type="RefSeq" id="XP_018331069.1"/>
    </source>
</evidence>
<evidence type="ECO:0000256" key="1">
    <source>
        <dbReference type="ARBA" id="ARBA00022801"/>
    </source>
</evidence>
<dbReference type="SUPFAM" id="SSF53474">
    <property type="entry name" value="alpha/beta-Hydrolases"/>
    <property type="match status" value="1"/>
</dbReference>
<keyword evidence="3" id="KW-0472">Membrane</keyword>
<dbReference type="GO" id="GO:0004301">
    <property type="term" value="F:epoxide hydrolase activity"/>
    <property type="evidence" value="ECO:0007669"/>
    <property type="project" value="UniProtKB-ARBA"/>
</dbReference>
<comment type="similarity">
    <text evidence="2">Belongs to the AB hydrolase superfamily. Epoxide hydrolase family.</text>
</comment>
<dbReference type="STRING" id="224129.A0A1W4X4R3"/>
<proteinExistence type="inferred from homology"/>
<keyword evidence="5" id="KW-1185">Reference proteome</keyword>
<dbReference type="KEGG" id="apln:108741006"/>
<dbReference type="InterPro" id="IPR000073">
    <property type="entry name" value="AB_hydrolase_1"/>
</dbReference>
<gene>
    <name evidence="6" type="primary">LOC108741006</name>
</gene>
<dbReference type="RefSeq" id="XP_018331069.1">
    <property type="nucleotide sequence ID" value="XM_018475567.2"/>
</dbReference>
<dbReference type="PRINTS" id="PR00111">
    <property type="entry name" value="ABHYDROLASE"/>
</dbReference>
<dbReference type="PRINTS" id="PR00412">
    <property type="entry name" value="EPOXHYDRLASE"/>
</dbReference>
<sequence>MDSRIASISTWEIFKIYSLSFLCGIWVYFKKIIAGLIKTESSSKNFRDKPPSCLVESSFGIHNYVKVRGTKFHYVESGSSQSPFLLLLHGFPDCWLSWRYQIPELSKYFRVVAVDLKGFGDSDKPVKSKSYSIDVILEELKELITSFGQSKCTVMAHDLGALLTWHFVHKYPDMVEKLILISTPHPNLYWDNLPSQSNLNLSWLCFLQIPRLPEADALKDDLKIINNWHSHLQEKDVFLDAYKYTFSRPEDWIGPFNYFRNLPFIRICDISRQIENMTLLVVGGKDRVVSLESIVKSSEFCEKFVVKIVDGCGHFPHQENHQVFNNTVINFLKVKRPIEKNLERSPSKSLVNKMFGAVSSTVKYGNSVIDSVQKRTNGVVGNIPTLAFSLTQFPGVATKSNIS</sequence>
<dbReference type="InterPro" id="IPR000639">
    <property type="entry name" value="Epox_hydrolase-like"/>
</dbReference>